<gene>
    <name evidence="2" type="ORF">POCTA_138.1.T1190019</name>
</gene>
<organism evidence="2 3">
    <name type="scientific">Paramecium octaurelia</name>
    <dbReference type="NCBI Taxonomy" id="43137"/>
    <lineage>
        <taxon>Eukaryota</taxon>
        <taxon>Sar</taxon>
        <taxon>Alveolata</taxon>
        <taxon>Ciliophora</taxon>
        <taxon>Intramacronucleata</taxon>
        <taxon>Oligohymenophorea</taxon>
        <taxon>Peniculida</taxon>
        <taxon>Parameciidae</taxon>
        <taxon>Paramecium</taxon>
    </lineage>
</organism>
<sequence length="99" mass="11639">MKKKILLSLILKEIILLDSALIENEEEIQNLNYFILQLLILKDKKERKTKQHKNNNICIQGINQLLKSKLNSTQMNSKIYNSNPIFIYKRQGNSQLLII</sequence>
<name>A0A8S1XEC0_PAROT</name>
<proteinExistence type="predicted"/>
<reference evidence="2" key="1">
    <citation type="submission" date="2021-01" db="EMBL/GenBank/DDBJ databases">
        <authorList>
            <consortium name="Genoscope - CEA"/>
            <person name="William W."/>
        </authorList>
    </citation>
    <scope>NUCLEOTIDE SEQUENCE</scope>
</reference>
<evidence type="ECO:0000313" key="2">
    <source>
        <dbReference type="EMBL" id="CAD8199268.1"/>
    </source>
</evidence>
<evidence type="ECO:0000313" key="3">
    <source>
        <dbReference type="Proteomes" id="UP000683925"/>
    </source>
</evidence>
<dbReference type="EMBL" id="CAJJDP010000119">
    <property type="protein sequence ID" value="CAD8199268.1"/>
    <property type="molecule type" value="Genomic_DNA"/>
</dbReference>
<feature type="signal peptide" evidence="1">
    <location>
        <begin position="1"/>
        <end position="20"/>
    </location>
</feature>
<protein>
    <submittedName>
        <fullName evidence="2">Uncharacterized protein</fullName>
    </submittedName>
</protein>
<feature type="chain" id="PRO_5035824795" evidence="1">
    <location>
        <begin position="21"/>
        <end position="99"/>
    </location>
</feature>
<comment type="caution">
    <text evidence="2">The sequence shown here is derived from an EMBL/GenBank/DDBJ whole genome shotgun (WGS) entry which is preliminary data.</text>
</comment>
<dbReference type="Proteomes" id="UP000683925">
    <property type="component" value="Unassembled WGS sequence"/>
</dbReference>
<dbReference type="AlphaFoldDB" id="A0A8S1XEC0"/>
<evidence type="ECO:0000256" key="1">
    <source>
        <dbReference type="SAM" id="SignalP"/>
    </source>
</evidence>
<keyword evidence="3" id="KW-1185">Reference proteome</keyword>
<accession>A0A8S1XEC0</accession>
<keyword evidence="1" id="KW-0732">Signal</keyword>